<name>A0A1R3J4F8_COCAP</name>
<gene>
    <name evidence="1" type="ORF">CCACVL1_07679</name>
</gene>
<reference evidence="1 2" key="1">
    <citation type="submission" date="2013-09" db="EMBL/GenBank/DDBJ databases">
        <title>Corchorus capsularis genome sequencing.</title>
        <authorList>
            <person name="Alam M."/>
            <person name="Haque M.S."/>
            <person name="Islam M.S."/>
            <person name="Emdad E.M."/>
            <person name="Islam M.M."/>
            <person name="Ahmed B."/>
            <person name="Halim A."/>
            <person name="Hossen Q.M.M."/>
            <person name="Hossain M.Z."/>
            <person name="Ahmed R."/>
            <person name="Khan M.M."/>
            <person name="Islam R."/>
            <person name="Rashid M.M."/>
            <person name="Khan S.A."/>
            <person name="Rahman M.S."/>
            <person name="Alam M."/>
        </authorList>
    </citation>
    <scope>NUCLEOTIDE SEQUENCE [LARGE SCALE GENOMIC DNA]</scope>
    <source>
        <strain evidence="2">cv. CVL-1</strain>
        <tissue evidence="1">Whole seedling</tissue>
    </source>
</reference>
<evidence type="ECO:0000313" key="1">
    <source>
        <dbReference type="EMBL" id="OMO89711.1"/>
    </source>
</evidence>
<accession>A0A1R3J4F8</accession>
<comment type="caution">
    <text evidence="1">The sequence shown here is derived from an EMBL/GenBank/DDBJ whole genome shotgun (WGS) entry which is preliminary data.</text>
</comment>
<protein>
    <submittedName>
        <fullName evidence="1">Uncharacterized protein</fullName>
    </submittedName>
</protein>
<dbReference type="AlphaFoldDB" id="A0A1R3J4F8"/>
<dbReference type="Proteomes" id="UP000188268">
    <property type="component" value="Unassembled WGS sequence"/>
</dbReference>
<evidence type="ECO:0000313" key="2">
    <source>
        <dbReference type="Proteomes" id="UP000188268"/>
    </source>
</evidence>
<sequence>MAKIKMKEKTEKKTRRKNG</sequence>
<keyword evidence="2" id="KW-1185">Reference proteome</keyword>
<dbReference type="EMBL" id="AWWV01008621">
    <property type="protein sequence ID" value="OMO89711.1"/>
    <property type="molecule type" value="Genomic_DNA"/>
</dbReference>
<proteinExistence type="predicted"/>
<organism evidence="1 2">
    <name type="scientific">Corchorus capsularis</name>
    <name type="common">Jute</name>
    <dbReference type="NCBI Taxonomy" id="210143"/>
    <lineage>
        <taxon>Eukaryota</taxon>
        <taxon>Viridiplantae</taxon>
        <taxon>Streptophyta</taxon>
        <taxon>Embryophyta</taxon>
        <taxon>Tracheophyta</taxon>
        <taxon>Spermatophyta</taxon>
        <taxon>Magnoliopsida</taxon>
        <taxon>eudicotyledons</taxon>
        <taxon>Gunneridae</taxon>
        <taxon>Pentapetalae</taxon>
        <taxon>rosids</taxon>
        <taxon>malvids</taxon>
        <taxon>Malvales</taxon>
        <taxon>Malvaceae</taxon>
        <taxon>Grewioideae</taxon>
        <taxon>Apeibeae</taxon>
        <taxon>Corchorus</taxon>
    </lineage>
</organism>